<dbReference type="HOGENOM" id="CLU_182841_3_0_6"/>
<dbReference type="PATRIC" id="fig|1301098.3.peg.150"/>
<dbReference type="PROSITE" id="PS51257">
    <property type="entry name" value="PROKAR_LIPOPROTEIN"/>
    <property type="match status" value="1"/>
</dbReference>
<evidence type="ECO:0000256" key="1">
    <source>
        <dbReference type="ARBA" id="ARBA00022475"/>
    </source>
</evidence>
<evidence type="ECO:0000256" key="3">
    <source>
        <dbReference type="ARBA" id="ARBA00023136"/>
    </source>
</evidence>
<evidence type="ECO:0000259" key="7">
    <source>
        <dbReference type="Pfam" id="PF06004"/>
    </source>
</evidence>
<dbReference type="InterPro" id="IPR047807">
    <property type="entry name" value="YgdI/YgdR-like_SH3-like"/>
</dbReference>
<dbReference type="RefSeq" id="WP_043248171.1">
    <property type="nucleotide sequence ID" value="NZ_HG322950.1"/>
</dbReference>
<evidence type="ECO:0000256" key="2">
    <source>
        <dbReference type="ARBA" id="ARBA00022729"/>
    </source>
</evidence>
<feature type="domain" description="Lipoprotein YgdI/YgdR-like SH3-like" evidence="7">
    <location>
        <begin position="22"/>
        <end position="68"/>
    </location>
</feature>
<dbReference type="EMBL" id="HG322950">
    <property type="protein sequence ID" value="CDF81524.1"/>
    <property type="molecule type" value="Genomic_DNA"/>
</dbReference>
<dbReference type="Pfam" id="PF06004">
    <property type="entry name" value="DUF903"/>
    <property type="match status" value="1"/>
</dbReference>
<feature type="chain" id="PRO_5001533037" evidence="6">
    <location>
        <begin position="22"/>
        <end position="70"/>
    </location>
</feature>
<dbReference type="NCBIfam" id="NF033216">
    <property type="entry name" value="lipo_YgdI_YgdR"/>
    <property type="match status" value="1"/>
</dbReference>
<proteinExistence type="predicted"/>
<keyword evidence="2 6" id="KW-0732">Signal</keyword>
<keyword evidence="3" id="KW-0472">Membrane</keyword>
<dbReference type="Gene3D" id="2.30.30.100">
    <property type="match status" value="1"/>
</dbReference>
<dbReference type="PANTHER" id="PTHR37011:SF1">
    <property type="entry name" value="POT FAMILY PEPTIDE TRANSPORT PROTEIN"/>
    <property type="match status" value="1"/>
</dbReference>
<organism evidence="8 9">
    <name type="scientific">Pseudomonas knackmussii (strain DSM 6978 / CCUG 54928 / LMG 23759 / B13)</name>
    <dbReference type="NCBI Taxonomy" id="1301098"/>
    <lineage>
        <taxon>Bacteria</taxon>
        <taxon>Pseudomonadati</taxon>
        <taxon>Pseudomonadota</taxon>
        <taxon>Gammaproteobacteria</taxon>
        <taxon>Pseudomonadales</taxon>
        <taxon>Pseudomonadaceae</taxon>
        <taxon>Pseudomonas</taxon>
    </lineage>
</organism>
<dbReference type="SUPFAM" id="SSF50182">
    <property type="entry name" value="Sm-like ribonucleoproteins"/>
    <property type="match status" value="1"/>
</dbReference>
<evidence type="ECO:0000256" key="5">
    <source>
        <dbReference type="ARBA" id="ARBA00023288"/>
    </source>
</evidence>
<protein>
    <submittedName>
        <fullName evidence="8">Hypothetical secreted protein</fullName>
    </submittedName>
</protein>
<dbReference type="InterPro" id="IPR010305">
    <property type="entry name" value="YgdI/YgdR-like"/>
</dbReference>
<dbReference type="OrthoDB" id="7015677at2"/>
<accession>A0A024HAC5</accession>
<sequence length="70" mass="7909">MKAKFLLLSVLLLGLAGCANKAVVSLQDGSEVLVKDHADFDKYNDYYEFEQLNGQTILIKKDNVRYIKSI</sequence>
<evidence type="ECO:0000256" key="4">
    <source>
        <dbReference type="ARBA" id="ARBA00023139"/>
    </source>
</evidence>
<keyword evidence="9" id="KW-1185">Reference proteome</keyword>
<keyword evidence="5" id="KW-0449">Lipoprotein</keyword>
<evidence type="ECO:0000256" key="6">
    <source>
        <dbReference type="SAM" id="SignalP"/>
    </source>
</evidence>
<reference evidence="8 9" key="1">
    <citation type="submission" date="2013-03" db="EMBL/GenBank/DDBJ databases">
        <authorList>
            <person name="Linke B."/>
        </authorList>
    </citation>
    <scope>NUCLEOTIDE SEQUENCE [LARGE SCALE GENOMIC DNA]</scope>
    <source>
        <strain evidence="8 9">B13</strain>
    </source>
</reference>
<dbReference type="KEGG" id="pkc:PKB_0145"/>
<reference evidence="8 9" key="2">
    <citation type="submission" date="2014-05" db="EMBL/GenBank/DDBJ databases">
        <title>Genome sequence of the 3-chlorobenzoate degrading bacterium Pseudomonas knackmussii B13 shows multiple evidence for horizontal gene transfer.</title>
        <authorList>
            <person name="Miyazaki R."/>
            <person name="Bertelli C."/>
            <person name="Falquet L."/>
            <person name="Robinson-Rechavi M."/>
            <person name="Gharib W."/>
            <person name="Roy S."/>
            <person name="Van der Meer J.R."/>
        </authorList>
    </citation>
    <scope>NUCLEOTIDE SEQUENCE [LARGE SCALE GENOMIC DNA]</scope>
    <source>
        <strain evidence="8 9">B13</strain>
    </source>
</reference>
<keyword evidence="1" id="KW-1003">Cell membrane</keyword>
<keyword evidence="4" id="KW-0564">Palmitate</keyword>
<dbReference type="PANTHER" id="PTHR37011">
    <property type="entry name" value="POT FAMILY PEPTIDE TRANSPORT PROTEIN-RELATED"/>
    <property type="match status" value="1"/>
</dbReference>
<dbReference type="Proteomes" id="UP000025241">
    <property type="component" value="Chromosome I"/>
</dbReference>
<gene>
    <name evidence="8" type="ORF">PKB_0145</name>
</gene>
<dbReference type="InterPro" id="IPR010920">
    <property type="entry name" value="LSM_dom_sf"/>
</dbReference>
<evidence type="ECO:0000313" key="9">
    <source>
        <dbReference type="Proteomes" id="UP000025241"/>
    </source>
</evidence>
<feature type="signal peptide" evidence="6">
    <location>
        <begin position="1"/>
        <end position="21"/>
    </location>
</feature>
<evidence type="ECO:0000313" key="8">
    <source>
        <dbReference type="EMBL" id="CDF81524.1"/>
    </source>
</evidence>
<dbReference type="AlphaFoldDB" id="A0A024HAC5"/>
<name>A0A024HAC5_PSEKB</name>